<feature type="domain" description="C2H2-type" evidence="13">
    <location>
        <begin position="692"/>
        <end position="719"/>
    </location>
</feature>
<evidence type="ECO:0000256" key="10">
    <source>
        <dbReference type="ARBA" id="ARBA00023242"/>
    </source>
</evidence>
<evidence type="ECO:0000256" key="4">
    <source>
        <dbReference type="ARBA" id="ARBA00022737"/>
    </source>
</evidence>
<dbReference type="EMBL" id="CABDUW010003568">
    <property type="protein sequence ID" value="VTJ89428.1"/>
    <property type="molecule type" value="Genomic_DNA"/>
</dbReference>
<feature type="domain" description="C2H2-type" evidence="13">
    <location>
        <begin position="580"/>
        <end position="607"/>
    </location>
</feature>
<keyword evidence="3" id="KW-0479">Metal-binding</keyword>
<dbReference type="PANTHER" id="PTHR23234">
    <property type="entry name" value="ZNF44 PROTEIN"/>
    <property type="match status" value="1"/>
</dbReference>
<comment type="subcellular location">
    <subcellularLocation>
        <location evidence="1">Nucleus</location>
    </subcellularLocation>
</comment>
<feature type="region of interest" description="Disordered" evidence="12">
    <location>
        <begin position="40"/>
        <end position="67"/>
    </location>
</feature>
<dbReference type="FunFam" id="3.30.160.60:FF:002357">
    <property type="entry name" value="Zinc finger protein 782"/>
    <property type="match status" value="1"/>
</dbReference>
<protein>
    <recommendedName>
        <fullName evidence="17">Zinc finger protein 782</fullName>
    </recommendedName>
</protein>
<dbReference type="FunFam" id="3.30.160.60:FF:000358">
    <property type="entry name" value="zinc finger protein 24"/>
    <property type="match status" value="2"/>
</dbReference>
<name>A0A5E4D5Y7_MARMO</name>
<dbReference type="InterPro" id="IPR013087">
    <property type="entry name" value="Znf_C2H2_type"/>
</dbReference>
<dbReference type="SMART" id="SM00355">
    <property type="entry name" value="ZnF_C2H2"/>
    <property type="match status" value="11"/>
</dbReference>
<dbReference type="GO" id="GO:0005634">
    <property type="term" value="C:nucleus"/>
    <property type="evidence" value="ECO:0007669"/>
    <property type="project" value="UniProtKB-SubCell"/>
</dbReference>
<dbReference type="FunFam" id="3.30.160.60:FF:001498">
    <property type="entry name" value="Zinc finger protein 404"/>
    <property type="match status" value="1"/>
</dbReference>
<keyword evidence="10" id="KW-0539">Nucleus</keyword>
<evidence type="ECO:0000313" key="15">
    <source>
        <dbReference type="EMBL" id="VTJ89428.1"/>
    </source>
</evidence>
<feature type="compositionally biased region" description="Polar residues" evidence="12">
    <location>
        <begin position="406"/>
        <end position="420"/>
    </location>
</feature>
<feature type="domain" description="C2H2-type" evidence="13">
    <location>
        <begin position="776"/>
        <end position="803"/>
    </location>
</feature>
<dbReference type="FunFam" id="3.30.160.60:FF:002343">
    <property type="entry name" value="Zinc finger protein 33A"/>
    <property type="match status" value="1"/>
</dbReference>
<dbReference type="FunFam" id="3.30.160.60:FF:002254">
    <property type="entry name" value="Zinc finger protein 540"/>
    <property type="match status" value="3"/>
</dbReference>
<reference evidence="15" key="1">
    <citation type="submission" date="2019-04" db="EMBL/GenBank/DDBJ databases">
        <authorList>
            <person name="Alioto T."/>
            <person name="Alioto T."/>
        </authorList>
    </citation>
    <scope>NUCLEOTIDE SEQUENCE [LARGE SCALE GENOMIC DNA]</scope>
</reference>
<evidence type="ECO:0008006" key="17">
    <source>
        <dbReference type="Google" id="ProtNLM"/>
    </source>
</evidence>
<dbReference type="PROSITE" id="PS50805">
    <property type="entry name" value="KRAB"/>
    <property type="match status" value="1"/>
</dbReference>
<comment type="similarity">
    <text evidence="2">Belongs to the krueppel C2H2-type zinc-finger protein family.</text>
</comment>
<evidence type="ECO:0000256" key="3">
    <source>
        <dbReference type="ARBA" id="ARBA00022723"/>
    </source>
</evidence>
<evidence type="ECO:0000256" key="5">
    <source>
        <dbReference type="ARBA" id="ARBA00022771"/>
    </source>
</evidence>
<evidence type="ECO:0000256" key="9">
    <source>
        <dbReference type="ARBA" id="ARBA00023163"/>
    </source>
</evidence>
<dbReference type="InterPro" id="IPR001909">
    <property type="entry name" value="KRAB"/>
</dbReference>
<evidence type="ECO:0000256" key="2">
    <source>
        <dbReference type="ARBA" id="ARBA00006991"/>
    </source>
</evidence>
<dbReference type="SUPFAM" id="SSF109640">
    <property type="entry name" value="KRAB domain (Kruppel-associated box)"/>
    <property type="match status" value="1"/>
</dbReference>
<dbReference type="PROSITE" id="PS50157">
    <property type="entry name" value="ZINC_FINGER_C2H2_2"/>
    <property type="match status" value="12"/>
</dbReference>
<dbReference type="CDD" id="cd07765">
    <property type="entry name" value="KRAB_A-box"/>
    <property type="match status" value="1"/>
</dbReference>
<feature type="domain" description="C2H2-type" evidence="13">
    <location>
        <begin position="804"/>
        <end position="831"/>
    </location>
</feature>
<keyword evidence="6" id="KW-0862">Zinc</keyword>
<dbReference type="SUPFAM" id="SSF57667">
    <property type="entry name" value="beta-beta-alpha zinc fingers"/>
    <property type="match status" value="7"/>
</dbReference>
<evidence type="ECO:0000259" key="14">
    <source>
        <dbReference type="PROSITE" id="PS50805"/>
    </source>
</evidence>
<feature type="region of interest" description="Disordered" evidence="12">
    <location>
        <begin position="399"/>
        <end position="428"/>
    </location>
</feature>
<feature type="compositionally biased region" description="Basic and acidic residues" evidence="12">
    <location>
        <begin position="40"/>
        <end position="51"/>
    </location>
</feature>
<dbReference type="GO" id="GO:0006355">
    <property type="term" value="P:regulation of DNA-templated transcription"/>
    <property type="evidence" value="ECO:0007669"/>
    <property type="project" value="InterPro"/>
</dbReference>
<dbReference type="GO" id="GO:0003677">
    <property type="term" value="F:DNA binding"/>
    <property type="evidence" value="ECO:0007669"/>
    <property type="project" value="UniProtKB-KW"/>
</dbReference>
<feature type="domain" description="C2H2-type" evidence="13">
    <location>
        <begin position="524"/>
        <end position="551"/>
    </location>
</feature>
<dbReference type="FunFam" id="3.30.160.60:FF:001532">
    <property type="entry name" value="Zinc finger protein 483"/>
    <property type="match status" value="1"/>
</dbReference>
<keyword evidence="5 11" id="KW-0863">Zinc-finger</keyword>
<dbReference type="AlphaFoldDB" id="A0A5E4D5Y7"/>
<dbReference type="Proteomes" id="UP000335636">
    <property type="component" value="Unassembled WGS sequence"/>
</dbReference>
<dbReference type="GO" id="GO:0008270">
    <property type="term" value="F:zinc ion binding"/>
    <property type="evidence" value="ECO:0007669"/>
    <property type="project" value="UniProtKB-KW"/>
</dbReference>
<dbReference type="SMART" id="SM00349">
    <property type="entry name" value="KRAB"/>
    <property type="match status" value="1"/>
</dbReference>
<evidence type="ECO:0000256" key="11">
    <source>
        <dbReference type="PROSITE-ProRule" id="PRU00042"/>
    </source>
</evidence>
<evidence type="ECO:0000256" key="7">
    <source>
        <dbReference type="ARBA" id="ARBA00023015"/>
    </source>
</evidence>
<evidence type="ECO:0000256" key="8">
    <source>
        <dbReference type="ARBA" id="ARBA00023125"/>
    </source>
</evidence>
<evidence type="ECO:0000256" key="6">
    <source>
        <dbReference type="ARBA" id="ARBA00022833"/>
    </source>
</evidence>
<feature type="domain" description="C2H2-type" evidence="13">
    <location>
        <begin position="494"/>
        <end position="523"/>
    </location>
</feature>
<feature type="domain" description="KRAB" evidence="14">
    <location>
        <begin position="137"/>
        <end position="208"/>
    </location>
</feature>
<dbReference type="FunFam" id="3.30.160.60:FF:000784">
    <property type="entry name" value="Zinc finger protein 180"/>
    <property type="match status" value="1"/>
</dbReference>
<feature type="domain" description="C2H2-type" evidence="13">
    <location>
        <begin position="636"/>
        <end position="663"/>
    </location>
</feature>
<keyword evidence="8" id="KW-0238">DNA-binding</keyword>
<dbReference type="Gene3D" id="3.30.160.60">
    <property type="entry name" value="Classic Zinc Finger"/>
    <property type="match status" value="12"/>
</dbReference>
<dbReference type="InterPro" id="IPR036051">
    <property type="entry name" value="KRAB_dom_sf"/>
</dbReference>
<dbReference type="PROSITE" id="PS00028">
    <property type="entry name" value="ZINC_FINGER_C2H2_1"/>
    <property type="match status" value="11"/>
</dbReference>
<accession>A0A5E4D5Y7</accession>
<dbReference type="InterPro" id="IPR050758">
    <property type="entry name" value="Znf_C2H2-type"/>
</dbReference>
<feature type="domain" description="C2H2-type" evidence="13">
    <location>
        <begin position="720"/>
        <end position="747"/>
    </location>
</feature>
<feature type="domain" description="C2H2-type" evidence="13">
    <location>
        <begin position="608"/>
        <end position="635"/>
    </location>
</feature>
<keyword evidence="9" id="KW-0804">Transcription</keyword>
<dbReference type="Pfam" id="PF00096">
    <property type="entry name" value="zf-C2H2"/>
    <property type="match status" value="11"/>
</dbReference>
<keyword evidence="16" id="KW-1185">Reference proteome</keyword>
<feature type="domain" description="C2H2-type" evidence="13">
    <location>
        <begin position="552"/>
        <end position="579"/>
    </location>
</feature>
<evidence type="ECO:0000256" key="12">
    <source>
        <dbReference type="SAM" id="MobiDB-lite"/>
    </source>
</evidence>
<evidence type="ECO:0000256" key="1">
    <source>
        <dbReference type="ARBA" id="ARBA00004123"/>
    </source>
</evidence>
<dbReference type="Pfam" id="PF01352">
    <property type="entry name" value="KRAB"/>
    <property type="match status" value="1"/>
</dbReference>
<proteinExistence type="inferred from homology"/>
<feature type="domain" description="C2H2-type" evidence="13">
    <location>
        <begin position="748"/>
        <end position="775"/>
    </location>
</feature>
<evidence type="ECO:0000313" key="16">
    <source>
        <dbReference type="Proteomes" id="UP000335636"/>
    </source>
</evidence>
<dbReference type="InterPro" id="IPR036236">
    <property type="entry name" value="Znf_C2H2_sf"/>
</dbReference>
<gene>
    <name evidence="15" type="ORF">MONAX_5E001063</name>
</gene>
<keyword evidence="7" id="KW-0805">Transcription regulation</keyword>
<comment type="caution">
    <text evidence="15">The sequence shown here is derived from an EMBL/GenBank/DDBJ whole genome shotgun (WGS) entry which is preliminary data.</text>
</comment>
<evidence type="ECO:0000259" key="13">
    <source>
        <dbReference type="PROSITE" id="PS50157"/>
    </source>
</evidence>
<dbReference type="Gene3D" id="6.10.140.140">
    <property type="match status" value="1"/>
</dbReference>
<dbReference type="PANTHER" id="PTHR23234:SF10">
    <property type="entry name" value="RIKEN CDNA 6720489N17 GENE-RELATED"/>
    <property type="match status" value="1"/>
</dbReference>
<sequence length="831" mass="94751">MRGVSVGSGTLRTRGICPAPSLGCSGSAGGGSAASGWARRAEAAHVDERRGPSVVKRQSKRQDPKKKQILDLHDQKQFLFLLPRMLCCCHMSDTTCDSNEFILASENPRMMIHVGEIKIVQFTHRSLRKMNTSQASVSFKDVTVELSQEEWQHMGPAQRTLYREVMLENYSHLVSVGFCFTKPELIFTLEQGEDPWSLEKEKGFLNWSSPEDSQPDKVSEKSPENQGKRLWQVLFTNRSLTTEQEIPEKPCNLEINIFPTRMMPYRCIASGPTYPSLSLLASRCQYSRGKTCELNLYERWLLSIKGHPTNLGEESFVCSKNVRALQRKEEVIQPQTIQNLGQDFQYKERGKTLLEKAALVTSPVVHQKVKSYKFSTFGENQGDRSTFFISQSIHPKDKSHCELNESRNSFSRTTQRTNTGGKPFGHKSHIRGQQRIHFEVKHFEYEKNFSYNSPPQVHQRTHTTDKPADLNTCVETFSCQSTFSEHPRTHIRVKPCEGDACGKSCSTNLLLIRPQKSQSGEKPYECPDCGKAFGEKARLRKHQRTHTGEKPYKCDGCEKSFSAKSGLRIHQRTHTGEKPFECHECGKSFNYKSILIVHQRTHTGEKPFECSECGKSFSHMSGLRNHRRTHTGERPYKCDECGKAFKLKSGLRKHHRTHTGEKPYNCNQCGKAFGQKSQLRGHNRIHTGEKPYTCSHCGEAFSQKSNLRVHHRTHTGEKPYKCDECGKTFRQKSNLRGHQRTHTGEKPYDCNECGKAFSEKSVLRKHQRTHTGEKPYTCAQCGEAFSQKSNLRVHQRTHTGEKPYKCDRCGKTFSQKSSLREHQKAHAGLNV</sequence>
<organism evidence="15 16">
    <name type="scientific">Marmota monax</name>
    <name type="common">Woodchuck</name>
    <dbReference type="NCBI Taxonomy" id="9995"/>
    <lineage>
        <taxon>Eukaryota</taxon>
        <taxon>Metazoa</taxon>
        <taxon>Chordata</taxon>
        <taxon>Craniata</taxon>
        <taxon>Vertebrata</taxon>
        <taxon>Euteleostomi</taxon>
        <taxon>Mammalia</taxon>
        <taxon>Eutheria</taxon>
        <taxon>Euarchontoglires</taxon>
        <taxon>Glires</taxon>
        <taxon>Rodentia</taxon>
        <taxon>Sciuromorpha</taxon>
        <taxon>Sciuridae</taxon>
        <taxon>Xerinae</taxon>
        <taxon>Marmotini</taxon>
        <taxon>Marmota</taxon>
    </lineage>
</organism>
<keyword evidence="4" id="KW-0677">Repeat</keyword>
<dbReference type="FunFam" id="3.30.160.60:FF:000352">
    <property type="entry name" value="zinc finger protein 3 homolog"/>
    <property type="match status" value="1"/>
</dbReference>
<feature type="domain" description="C2H2-type" evidence="13">
    <location>
        <begin position="664"/>
        <end position="691"/>
    </location>
</feature>